<organism evidence="1 2">
    <name type="scientific">Porites evermanni</name>
    <dbReference type="NCBI Taxonomy" id="104178"/>
    <lineage>
        <taxon>Eukaryota</taxon>
        <taxon>Metazoa</taxon>
        <taxon>Cnidaria</taxon>
        <taxon>Anthozoa</taxon>
        <taxon>Hexacorallia</taxon>
        <taxon>Scleractinia</taxon>
        <taxon>Fungiina</taxon>
        <taxon>Poritidae</taxon>
        <taxon>Porites</taxon>
    </lineage>
</organism>
<reference evidence="1 2" key="1">
    <citation type="submission" date="2022-05" db="EMBL/GenBank/DDBJ databases">
        <authorList>
            <consortium name="Genoscope - CEA"/>
            <person name="William W."/>
        </authorList>
    </citation>
    <scope>NUCLEOTIDE SEQUENCE [LARGE SCALE GENOMIC DNA]</scope>
</reference>
<evidence type="ECO:0000313" key="2">
    <source>
        <dbReference type="Proteomes" id="UP001159427"/>
    </source>
</evidence>
<keyword evidence="2" id="KW-1185">Reference proteome</keyword>
<dbReference type="Proteomes" id="UP001159427">
    <property type="component" value="Unassembled WGS sequence"/>
</dbReference>
<dbReference type="InterPro" id="IPR013783">
    <property type="entry name" value="Ig-like_fold"/>
</dbReference>
<gene>
    <name evidence="1" type="ORF">PEVE_00020725</name>
</gene>
<comment type="caution">
    <text evidence="1">The sequence shown here is derived from an EMBL/GenBank/DDBJ whole genome shotgun (WGS) entry which is preliminary data.</text>
</comment>
<dbReference type="EMBL" id="CALNXI010000278">
    <property type="protein sequence ID" value="CAH3023860.1"/>
    <property type="molecule type" value="Genomic_DNA"/>
</dbReference>
<proteinExistence type="predicted"/>
<dbReference type="Gene3D" id="2.60.40.10">
    <property type="entry name" value="Immunoglobulins"/>
    <property type="match status" value="1"/>
</dbReference>
<name>A0ABN8M7T0_9CNID</name>
<sequence length="122" mass="13668">QFISKYSGQTVTGLVNSSFNFSWNFSGDVRRISWGVWDKTNKYFVTILLEVTKSATVQVSSSSTYYGRVVGSRKGNSSYSQVIFTLHSITTKDETIYGCVLYPRNLDLMAKYDTVNFAVKGG</sequence>
<feature type="non-terminal residue" evidence="1">
    <location>
        <position position="1"/>
    </location>
</feature>
<protein>
    <submittedName>
        <fullName evidence="1">Uncharacterized protein</fullName>
    </submittedName>
</protein>
<accession>A0ABN8M7T0</accession>
<evidence type="ECO:0000313" key="1">
    <source>
        <dbReference type="EMBL" id="CAH3023860.1"/>
    </source>
</evidence>